<accession>A0A1X0QX52</accession>
<dbReference type="VEuPathDB" id="FungiDB:BCV72DRAFT_231752"/>
<dbReference type="AlphaFoldDB" id="A0A1X0QX52"/>
<protein>
    <submittedName>
        <fullName evidence="1">Uncharacterized protein</fullName>
    </submittedName>
</protein>
<reference evidence="1" key="1">
    <citation type="journal article" date="2016" name="Proc. Natl. Acad. Sci. U.S.A.">
        <title>Lipid metabolic changes in an early divergent fungus govern the establishment of a mutualistic symbiosis with endobacteria.</title>
        <authorList>
            <person name="Lastovetsky O.A."/>
            <person name="Gaspar M.L."/>
            <person name="Mondo S.J."/>
            <person name="LaButti K.M."/>
            <person name="Sandor L."/>
            <person name="Grigoriev I.V."/>
            <person name="Henry S.A."/>
            <person name="Pawlowska T.E."/>
        </authorList>
    </citation>
    <scope>NUCLEOTIDE SEQUENCE [LARGE SCALE GENOMIC DNA]</scope>
    <source>
        <strain evidence="1">ATCC 52814</strain>
    </source>
</reference>
<sequence length="51" mass="5848">MSISVCCHKKYNQSIYFAIIYQTLSSSAIGHCFATLDHSEMLLLLWLCLYS</sequence>
<proteinExistence type="predicted"/>
<organism evidence="1">
    <name type="scientific">Rhizopus microsporus var. microsporus</name>
    <dbReference type="NCBI Taxonomy" id="86635"/>
    <lineage>
        <taxon>Eukaryota</taxon>
        <taxon>Fungi</taxon>
        <taxon>Fungi incertae sedis</taxon>
        <taxon>Mucoromycota</taxon>
        <taxon>Mucoromycotina</taxon>
        <taxon>Mucoromycetes</taxon>
        <taxon>Mucorales</taxon>
        <taxon>Mucorineae</taxon>
        <taxon>Rhizopodaceae</taxon>
        <taxon>Rhizopus</taxon>
    </lineage>
</organism>
<dbReference type="Proteomes" id="UP000242414">
    <property type="component" value="Unassembled WGS sequence"/>
</dbReference>
<name>A0A1X0QX52_RHIZD</name>
<dbReference type="EMBL" id="KV921975">
    <property type="protein sequence ID" value="ORE04301.1"/>
    <property type="molecule type" value="Genomic_DNA"/>
</dbReference>
<gene>
    <name evidence="1" type="ORF">BCV72DRAFT_231752</name>
</gene>
<evidence type="ECO:0000313" key="1">
    <source>
        <dbReference type="EMBL" id="ORE04301.1"/>
    </source>
</evidence>